<evidence type="ECO:0000256" key="2">
    <source>
        <dbReference type="ARBA" id="ARBA00022803"/>
    </source>
</evidence>
<organism evidence="4 5">
    <name type="scientific">Triparma laevis f. longispina</name>
    <dbReference type="NCBI Taxonomy" id="1714387"/>
    <lineage>
        <taxon>Eukaryota</taxon>
        <taxon>Sar</taxon>
        <taxon>Stramenopiles</taxon>
        <taxon>Ochrophyta</taxon>
        <taxon>Bolidophyceae</taxon>
        <taxon>Parmales</taxon>
        <taxon>Triparmaceae</taxon>
        <taxon>Triparma</taxon>
    </lineage>
</organism>
<name>A0A9W7FRB6_9STRA</name>
<dbReference type="OrthoDB" id="2423701at2759"/>
<dbReference type="GO" id="GO:0051879">
    <property type="term" value="F:Hsp90 protein binding"/>
    <property type="evidence" value="ECO:0007669"/>
    <property type="project" value="TreeGrafter"/>
</dbReference>
<dbReference type="InterPro" id="IPR019734">
    <property type="entry name" value="TPR_rpt"/>
</dbReference>
<dbReference type="InterPro" id="IPR036223">
    <property type="entry name" value="CAP_C_sf"/>
</dbReference>
<dbReference type="Gene3D" id="1.25.40.10">
    <property type="entry name" value="Tetratricopeptide repeat domain"/>
    <property type="match status" value="1"/>
</dbReference>
<dbReference type="AlphaFoldDB" id="A0A9W7FRB6"/>
<dbReference type="Gene3D" id="2.160.20.70">
    <property type="match status" value="1"/>
</dbReference>
<keyword evidence="1" id="KW-0677">Repeat</keyword>
<feature type="repeat" description="TPR" evidence="3">
    <location>
        <begin position="356"/>
        <end position="389"/>
    </location>
</feature>
<evidence type="ECO:0000256" key="1">
    <source>
        <dbReference type="ARBA" id="ARBA00022737"/>
    </source>
</evidence>
<gene>
    <name evidence="4" type="ORF">TrLO_g6231</name>
</gene>
<reference evidence="5" key="1">
    <citation type="journal article" date="2023" name="Commun. Biol.">
        <title>Genome analysis of Parmales, the sister group of diatoms, reveals the evolutionary specialization of diatoms from phago-mixotrophs to photoautotrophs.</title>
        <authorList>
            <person name="Ban H."/>
            <person name="Sato S."/>
            <person name="Yoshikawa S."/>
            <person name="Yamada K."/>
            <person name="Nakamura Y."/>
            <person name="Ichinomiya M."/>
            <person name="Sato N."/>
            <person name="Blanc-Mathieu R."/>
            <person name="Endo H."/>
            <person name="Kuwata A."/>
            <person name="Ogata H."/>
        </authorList>
    </citation>
    <scope>NUCLEOTIDE SEQUENCE [LARGE SCALE GENOMIC DNA]</scope>
    <source>
        <strain evidence="5">NIES 3700</strain>
    </source>
</reference>
<dbReference type="SUPFAM" id="SSF69340">
    <property type="entry name" value="C-terminal domain of adenylylcyclase associated protein"/>
    <property type="match status" value="1"/>
</dbReference>
<accession>A0A9W7FRB6</accession>
<dbReference type="EMBL" id="BRXW01000267">
    <property type="protein sequence ID" value="GMI16843.1"/>
    <property type="molecule type" value="Genomic_DNA"/>
</dbReference>
<dbReference type="SMART" id="SM00028">
    <property type="entry name" value="TPR"/>
    <property type="match status" value="3"/>
</dbReference>
<dbReference type="SUPFAM" id="SSF48452">
    <property type="entry name" value="TPR-like"/>
    <property type="match status" value="1"/>
</dbReference>
<keyword evidence="5" id="KW-1185">Reference proteome</keyword>
<evidence type="ECO:0000313" key="4">
    <source>
        <dbReference type="EMBL" id="GMI16843.1"/>
    </source>
</evidence>
<dbReference type="InterPro" id="IPR016098">
    <property type="entry name" value="CAP/MinC_C"/>
</dbReference>
<evidence type="ECO:0000313" key="5">
    <source>
        <dbReference type="Proteomes" id="UP001165122"/>
    </source>
</evidence>
<dbReference type="Proteomes" id="UP001165122">
    <property type="component" value="Unassembled WGS sequence"/>
</dbReference>
<dbReference type="PANTHER" id="PTHR22904">
    <property type="entry name" value="TPR REPEAT CONTAINING PROTEIN"/>
    <property type="match status" value="1"/>
</dbReference>
<proteinExistence type="predicted"/>
<protein>
    <submittedName>
        <fullName evidence="4">Uncharacterized protein</fullName>
    </submittedName>
</protein>
<dbReference type="PROSITE" id="PS50005">
    <property type="entry name" value="TPR"/>
    <property type="match status" value="1"/>
</dbReference>
<dbReference type="PANTHER" id="PTHR22904:SF523">
    <property type="entry name" value="STRESS-INDUCED-PHOSPHOPROTEIN 1"/>
    <property type="match status" value="1"/>
</dbReference>
<dbReference type="InterPro" id="IPR011990">
    <property type="entry name" value="TPR-like_helical_dom_sf"/>
</dbReference>
<comment type="caution">
    <text evidence="4">The sequence shown here is derived from an EMBL/GenBank/DDBJ whole genome shotgun (WGS) entry which is preliminary data.</text>
</comment>
<keyword evidence="2 3" id="KW-0802">TPR repeat</keyword>
<evidence type="ECO:0000256" key="3">
    <source>
        <dbReference type="PROSITE-ProRule" id="PRU00339"/>
    </source>
</evidence>
<sequence>MSKLHDAKYNKWDKLATELDEKLDIEEVSNDYQELRGCVKRMNADPSTSLGHDTAVLSSAHAAENKKAEQIALLKTAMSKQKEMEDNLKLEISADTDSQSTVTIDADYLKGKKVLTLRSISSKVYTLESSLIKVFIEDCEGLTVNVKENVITQHVEISGCEGVVVNVEKRCSTIQIDLSKNCTVNYSPSTFNGVDDRVYHAGTSSLTVNYSGQTVVCDYEKDGARQRGEQSKEEYQFAVFWKEEKLSNEPLTRIGNKFLTGDIKDEPEALTETMKLEKLKEVTQHKEEGNEAFKNGEYAQAVLFYTLGVEKVTPLLPNDLYPTLLSNRSACFLKLGHHEKALKDANDCVTASPENVKGLFRKGVSLHAMGEWKEACEVLTECLRLEPGNKQAKQARQFAEVKLQMDMRKRMGA</sequence>